<evidence type="ECO:0000256" key="2">
    <source>
        <dbReference type="SAM" id="Phobius"/>
    </source>
</evidence>
<organism evidence="4 5">
    <name type="scientific">Romboutsia faecis</name>
    <dbReference type="NCBI Taxonomy" id="2764597"/>
    <lineage>
        <taxon>Bacteria</taxon>
        <taxon>Bacillati</taxon>
        <taxon>Bacillota</taxon>
        <taxon>Clostridia</taxon>
        <taxon>Peptostreptococcales</taxon>
        <taxon>Peptostreptococcaceae</taxon>
        <taxon>Romboutsia</taxon>
    </lineage>
</organism>
<dbReference type="Pfam" id="PF02397">
    <property type="entry name" value="Bac_transf"/>
    <property type="match status" value="1"/>
</dbReference>
<accession>A0ABR7JLM0</accession>
<keyword evidence="4" id="KW-0808">Transferase</keyword>
<comment type="similarity">
    <text evidence="1">Belongs to the bacterial sugar transferase family.</text>
</comment>
<keyword evidence="5" id="KW-1185">Reference proteome</keyword>
<name>A0ABR7JLM0_9FIRM</name>
<evidence type="ECO:0000313" key="5">
    <source>
        <dbReference type="Proteomes" id="UP000609849"/>
    </source>
</evidence>
<dbReference type="RefSeq" id="WP_153923667.1">
    <property type="nucleotide sequence ID" value="NZ_JACRWE010000002.1"/>
</dbReference>
<dbReference type="InterPro" id="IPR003362">
    <property type="entry name" value="Bact_transf"/>
</dbReference>
<dbReference type="PANTHER" id="PTHR30576:SF0">
    <property type="entry name" value="UNDECAPRENYL-PHOSPHATE N-ACETYLGALACTOSAMINYL 1-PHOSPHATE TRANSFERASE-RELATED"/>
    <property type="match status" value="1"/>
</dbReference>
<proteinExistence type="inferred from homology"/>
<feature type="domain" description="Bacterial sugar transferase" evidence="3">
    <location>
        <begin position="6"/>
        <end position="181"/>
    </location>
</feature>
<protein>
    <submittedName>
        <fullName evidence="4">Sugar transferase</fullName>
    </submittedName>
</protein>
<evidence type="ECO:0000313" key="4">
    <source>
        <dbReference type="EMBL" id="MBC5995804.1"/>
    </source>
</evidence>
<sequence length="208" mass="24319">MYKIIKRIIDIMIAICLIILSTPIMIIASVAIKFDDPRGPILFKQDRIGYKNKIFKVCKFRTMRVEVEKRGKKLSDEERMLKVGRILRKLSIDELPQMINILKGEMSFIGPRPLPVRYLDYYNEEEIKRHNVRPGISGLAQINGRNTLNWEDRFRLDVFYVENISLIQDIKISIKTVKKVILGSDVVTRGEVNLLDFDKHRELQESNT</sequence>
<comment type="caution">
    <text evidence="4">The sequence shown here is derived from an EMBL/GenBank/DDBJ whole genome shotgun (WGS) entry which is preliminary data.</text>
</comment>
<keyword evidence="2" id="KW-0472">Membrane</keyword>
<dbReference type="GO" id="GO:0016740">
    <property type="term" value="F:transferase activity"/>
    <property type="evidence" value="ECO:0007669"/>
    <property type="project" value="UniProtKB-KW"/>
</dbReference>
<evidence type="ECO:0000256" key="1">
    <source>
        <dbReference type="ARBA" id="ARBA00006464"/>
    </source>
</evidence>
<keyword evidence="2" id="KW-1133">Transmembrane helix</keyword>
<dbReference type="EMBL" id="JACRWE010000002">
    <property type="protein sequence ID" value="MBC5995804.1"/>
    <property type="molecule type" value="Genomic_DNA"/>
</dbReference>
<dbReference type="Proteomes" id="UP000609849">
    <property type="component" value="Unassembled WGS sequence"/>
</dbReference>
<evidence type="ECO:0000259" key="3">
    <source>
        <dbReference type="Pfam" id="PF02397"/>
    </source>
</evidence>
<reference evidence="4 5" key="1">
    <citation type="submission" date="2020-08" db="EMBL/GenBank/DDBJ databases">
        <authorList>
            <person name="Liu C."/>
            <person name="Sun Q."/>
        </authorList>
    </citation>
    <scope>NUCLEOTIDE SEQUENCE [LARGE SCALE GENOMIC DNA]</scope>
    <source>
        <strain evidence="4 5">NSJ-18</strain>
    </source>
</reference>
<feature type="transmembrane region" description="Helical" evidence="2">
    <location>
        <begin position="12"/>
        <end position="32"/>
    </location>
</feature>
<dbReference type="PANTHER" id="PTHR30576">
    <property type="entry name" value="COLANIC BIOSYNTHESIS UDP-GLUCOSE LIPID CARRIER TRANSFERASE"/>
    <property type="match status" value="1"/>
</dbReference>
<keyword evidence="2" id="KW-0812">Transmembrane</keyword>
<gene>
    <name evidence="4" type="ORF">H8923_03460</name>
</gene>